<dbReference type="HAMAP" id="MF_00044">
    <property type="entry name" value="Asp_tRNA_synth_type1"/>
    <property type="match status" value="1"/>
</dbReference>
<dbReference type="InterPro" id="IPR004524">
    <property type="entry name" value="Asp-tRNA-ligase_1"/>
</dbReference>
<proteinExistence type="inferred from homology"/>
<evidence type="ECO:0000256" key="3">
    <source>
        <dbReference type="ARBA" id="ARBA00022741"/>
    </source>
</evidence>
<keyword evidence="3" id="KW-0547">Nucleotide-binding</keyword>
<dbReference type="NCBIfam" id="TIGR00459">
    <property type="entry name" value="aspS_bact"/>
    <property type="match status" value="1"/>
</dbReference>
<dbReference type="InterPro" id="IPR047090">
    <property type="entry name" value="AspRS_core"/>
</dbReference>
<dbReference type="PANTHER" id="PTHR22594">
    <property type="entry name" value="ASPARTYL/LYSYL-TRNA SYNTHETASE"/>
    <property type="match status" value="1"/>
</dbReference>
<dbReference type="InterPro" id="IPR004364">
    <property type="entry name" value="Aa-tRNA-synt_II"/>
</dbReference>
<keyword evidence="6" id="KW-0030">Aminoacyl-tRNA synthetase</keyword>
<keyword evidence="8" id="KW-1185">Reference proteome</keyword>
<evidence type="ECO:0000256" key="1">
    <source>
        <dbReference type="ARBA" id="ARBA00006303"/>
    </source>
</evidence>
<dbReference type="PANTHER" id="PTHR22594:SF5">
    <property type="entry name" value="ASPARTATE--TRNA LIGASE, MITOCHONDRIAL"/>
    <property type="match status" value="1"/>
</dbReference>
<accession>A0ABM1IFQ3</accession>
<dbReference type="Proteomes" id="UP000694924">
    <property type="component" value="Unplaced"/>
</dbReference>
<evidence type="ECO:0000256" key="2">
    <source>
        <dbReference type="ARBA" id="ARBA00022598"/>
    </source>
</evidence>
<evidence type="ECO:0000256" key="5">
    <source>
        <dbReference type="ARBA" id="ARBA00022917"/>
    </source>
</evidence>
<dbReference type="NCBIfam" id="NF001750">
    <property type="entry name" value="PRK00476.1"/>
    <property type="match status" value="1"/>
</dbReference>
<evidence type="ECO:0000313" key="8">
    <source>
        <dbReference type="Proteomes" id="UP000694924"/>
    </source>
</evidence>
<dbReference type="Gene3D" id="3.30.1360.30">
    <property type="entry name" value="GAD-like domain"/>
    <property type="match status" value="1"/>
</dbReference>
<comment type="similarity">
    <text evidence="1">Belongs to the class-II aminoacyl-tRNA synthetase family. Type 1 subfamily.</text>
</comment>
<dbReference type="PROSITE" id="PS50862">
    <property type="entry name" value="AA_TRNA_LIGASE_II"/>
    <property type="match status" value="1"/>
</dbReference>
<dbReference type="SUPFAM" id="SSF55681">
    <property type="entry name" value="Class II aaRS and biotin synthetases"/>
    <property type="match status" value="1"/>
</dbReference>
<dbReference type="CDD" id="cd04317">
    <property type="entry name" value="EcAspRS_like_N"/>
    <property type="match status" value="1"/>
</dbReference>
<dbReference type="Gene3D" id="3.30.930.10">
    <property type="entry name" value="Bira Bifunctional Protein, Domain 2"/>
    <property type="match status" value="1"/>
</dbReference>
<evidence type="ECO:0000256" key="6">
    <source>
        <dbReference type="ARBA" id="ARBA00023146"/>
    </source>
</evidence>
<dbReference type="InterPro" id="IPR002312">
    <property type="entry name" value="Asp/Asn-tRNA-synth_IIb"/>
</dbReference>
<dbReference type="InterPro" id="IPR004365">
    <property type="entry name" value="NA-bd_OB_tRNA"/>
</dbReference>
<dbReference type="RefSeq" id="XP_015179040.1">
    <property type="nucleotide sequence ID" value="XM_015323554.1"/>
</dbReference>
<dbReference type="InterPro" id="IPR045864">
    <property type="entry name" value="aa-tRNA-synth_II/BPL/LPL"/>
</dbReference>
<sequence>MLASERLIYRLNPRMISRHLPSILDLFSVSMKYSVPTVVRLTHDLVVQQVSPLDRSNLPVNKYCLRSHTCGELTSKNVGSMVQLNGWIEFQRMNKFITLRDAYGSTQLFISDNRTDLIEIIKDLPYESVICVVGMVNMRPEGQINKKMKTGDIEILVDSIKVLNKASEHLPFSIRQFNKAKEVTQMKYRYLALRYPEIQKNLRIRSKLLMKMREYLINECDFVDVETPTLFKNTPGGAQEFIVPTRHPGKFYSLVQSPQQFKQLLMVGGIDRYFQIARCYRDESARHDRQPEFTQLDIEMSFVDQEGIIDLIENLLKYSWPETITTPFKRLTYEDAMKLYGTDQPDLRIPYEIQYLTKFVNMATLEKDMKLTNSKDCEVCALVFPNKCKYLTRSVREEFNDIKNKYFPTVKLFQIKTLDNSWKLQLEKLFSTKIAEDIIRTLNLNIGDVLFLTVGPKLNSQKLLGKFRIEFTNVLENNNLKIRSPGYNFLWLINFPLFEVNESQLLESMHHPFTQPHPKDMKYLETEPEKVRGLHYDLILNGSEIGGGSIRIHDTNLQKQIFKMLNINEKQLSHMLEALSSGAPPHGGIALGLDRLLCILCNAEGIRNVIAFPKTIEGRDLMSEAPVPIPTEVQELYHIKIIDERSNI</sequence>
<protein>
    <submittedName>
        <fullName evidence="9">Aspartate--tRNA ligase, mitochondrial isoform X1</fullName>
    </submittedName>
</protein>
<evidence type="ECO:0000256" key="4">
    <source>
        <dbReference type="ARBA" id="ARBA00022840"/>
    </source>
</evidence>
<dbReference type="Pfam" id="PF00152">
    <property type="entry name" value="tRNA-synt_2"/>
    <property type="match status" value="1"/>
</dbReference>
<dbReference type="InterPro" id="IPR004115">
    <property type="entry name" value="GAD-like_sf"/>
</dbReference>
<name>A0ABM1IFQ3_POLDO</name>
<dbReference type="GeneID" id="107067751"/>
<dbReference type="SUPFAM" id="SSF55261">
    <property type="entry name" value="GAD domain-like"/>
    <property type="match status" value="1"/>
</dbReference>
<gene>
    <name evidence="9" type="primary">LOC107067751</name>
</gene>
<evidence type="ECO:0000313" key="9">
    <source>
        <dbReference type="RefSeq" id="XP_015179040.1"/>
    </source>
</evidence>
<dbReference type="PRINTS" id="PR01042">
    <property type="entry name" value="TRNASYNTHASP"/>
</dbReference>
<dbReference type="InterPro" id="IPR047089">
    <property type="entry name" value="Asp-tRNA-ligase_1_N"/>
</dbReference>
<keyword evidence="5" id="KW-0648">Protein biosynthesis</keyword>
<feature type="domain" description="Aminoacyl-transfer RNA synthetases class-II family profile" evidence="7">
    <location>
        <begin position="202"/>
        <end position="613"/>
    </location>
</feature>
<dbReference type="InterPro" id="IPR006195">
    <property type="entry name" value="aa-tRNA-synth_II"/>
</dbReference>
<keyword evidence="4" id="KW-0067">ATP-binding</keyword>
<dbReference type="InterPro" id="IPR012340">
    <property type="entry name" value="NA-bd_OB-fold"/>
</dbReference>
<dbReference type="CDD" id="cd00777">
    <property type="entry name" value="AspRS_core"/>
    <property type="match status" value="1"/>
</dbReference>
<dbReference type="SUPFAM" id="SSF50249">
    <property type="entry name" value="Nucleic acid-binding proteins"/>
    <property type="match status" value="1"/>
</dbReference>
<reference evidence="9" key="1">
    <citation type="submission" date="2025-08" db="UniProtKB">
        <authorList>
            <consortium name="RefSeq"/>
        </authorList>
    </citation>
    <scope>IDENTIFICATION</scope>
    <source>
        <tissue evidence="9">Whole body</tissue>
    </source>
</reference>
<dbReference type="Pfam" id="PF01336">
    <property type="entry name" value="tRNA_anti-codon"/>
    <property type="match status" value="1"/>
</dbReference>
<dbReference type="GO" id="GO:0016874">
    <property type="term" value="F:ligase activity"/>
    <property type="evidence" value="ECO:0007669"/>
    <property type="project" value="UniProtKB-KW"/>
</dbReference>
<keyword evidence="2 9" id="KW-0436">Ligase</keyword>
<organism evidence="8 9">
    <name type="scientific">Polistes dominula</name>
    <name type="common">European paper wasp</name>
    <name type="synonym">Vespa dominula</name>
    <dbReference type="NCBI Taxonomy" id="743375"/>
    <lineage>
        <taxon>Eukaryota</taxon>
        <taxon>Metazoa</taxon>
        <taxon>Ecdysozoa</taxon>
        <taxon>Arthropoda</taxon>
        <taxon>Hexapoda</taxon>
        <taxon>Insecta</taxon>
        <taxon>Pterygota</taxon>
        <taxon>Neoptera</taxon>
        <taxon>Endopterygota</taxon>
        <taxon>Hymenoptera</taxon>
        <taxon>Apocrita</taxon>
        <taxon>Aculeata</taxon>
        <taxon>Vespoidea</taxon>
        <taxon>Vespidae</taxon>
        <taxon>Polistinae</taxon>
        <taxon>Polistini</taxon>
        <taxon>Polistes</taxon>
    </lineage>
</organism>
<dbReference type="Gene3D" id="2.40.50.140">
    <property type="entry name" value="Nucleic acid-binding proteins"/>
    <property type="match status" value="1"/>
</dbReference>
<evidence type="ECO:0000259" key="7">
    <source>
        <dbReference type="PROSITE" id="PS50862"/>
    </source>
</evidence>